<accession>D0W424</accession>
<protein>
    <submittedName>
        <fullName evidence="1">Uncharacterized protein</fullName>
    </submittedName>
</protein>
<name>D0W424_NEICI</name>
<dbReference type="AlphaFoldDB" id="D0W424"/>
<proteinExistence type="predicted"/>
<sequence length="41" mass="4849">MQSERRLFLCSGGKPKYFPQPIGRYQSLFEYRLYGEGAFRA</sequence>
<evidence type="ECO:0000313" key="1">
    <source>
        <dbReference type="EMBL" id="EEZ71346.1"/>
    </source>
</evidence>
<comment type="caution">
    <text evidence="1">The sequence shown here is derived from an EMBL/GenBank/DDBJ whole genome shotgun (WGS) entry which is preliminary data.</text>
</comment>
<reference evidence="1 2" key="1">
    <citation type="submission" date="2009-10" db="EMBL/GenBank/DDBJ databases">
        <authorList>
            <person name="Weinstock G."/>
            <person name="Sodergren E."/>
            <person name="Clifton S."/>
            <person name="Fulton L."/>
            <person name="Fulton B."/>
            <person name="Courtney L."/>
            <person name="Fronick C."/>
            <person name="Harrison M."/>
            <person name="Strong C."/>
            <person name="Farmer C."/>
            <person name="Delahaunty K."/>
            <person name="Markovic C."/>
            <person name="Hall O."/>
            <person name="Minx P."/>
            <person name="Tomlinson C."/>
            <person name="Mitreva M."/>
            <person name="Nelson J."/>
            <person name="Hou S."/>
            <person name="Wollam A."/>
            <person name="Pepin K.H."/>
            <person name="Johnson M."/>
            <person name="Bhonagiri V."/>
            <person name="Nash W.E."/>
            <person name="Warren W."/>
            <person name="Chinwalla A."/>
            <person name="Mardis E.R."/>
            <person name="Wilson R.K."/>
        </authorList>
    </citation>
    <scope>NUCLEOTIDE SEQUENCE [LARGE SCALE GENOMIC DNA]</scope>
    <source>
        <strain evidence="1 2">ATCC 14685</strain>
    </source>
</reference>
<evidence type="ECO:0000313" key="2">
    <source>
        <dbReference type="Proteomes" id="UP000003294"/>
    </source>
</evidence>
<dbReference type="Proteomes" id="UP000003294">
    <property type="component" value="Unassembled WGS sequence"/>
</dbReference>
<dbReference type="EMBL" id="ACDY02000008">
    <property type="protein sequence ID" value="EEZ71346.1"/>
    <property type="molecule type" value="Genomic_DNA"/>
</dbReference>
<gene>
    <name evidence="1" type="ORF">NEICINOT_04416</name>
</gene>
<organism evidence="1 2">
    <name type="scientific">Neisseria cinerea ATCC 14685</name>
    <dbReference type="NCBI Taxonomy" id="546262"/>
    <lineage>
        <taxon>Bacteria</taxon>
        <taxon>Pseudomonadati</taxon>
        <taxon>Pseudomonadota</taxon>
        <taxon>Betaproteobacteria</taxon>
        <taxon>Neisseriales</taxon>
        <taxon>Neisseriaceae</taxon>
        <taxon>Neisseria</taxon>
    </lineage>
</organism>